<evidence type="ECO:0000313" key="1">
    <source>
        <dbReference type="EMBL" id="GAI10085.1"/>
    </source>
</evidence>
<feature type="non-terminal residue" evidence="1">
    <location>
        <position position="127"/>
    </location>
</feature>
<accession>X1M5Y4</accession>
<proteinExistence type="predicted"/>
<organism evidence="1">
    <name type="scientific">marine sediment metagenome</name>
    <dbReference type="NCBI Taxonomy" id="412755"/>
    <lineage>
        <taxon>unclassified sequences</taxon>
        <taxon>metagenomes</taxon>
        <taxon>ecological metagenomes</taxon>
    </lineage>
</organism>
<dbReference type="AlphaFoldDB" id="X1M5Y4"/>
<reference evidence="1" key="1">
    <citation type="journal article" date="2014" name="Front. Microbiol.">
        <title>High frequency of phylogenetically diverse reductive dehalogenase-homologous genes in deep subseafloor sedimentary metagenomes.</title>
        <authorList>
            <person name="Kawai M."/>
            <person name="Futagami T."/>
            <person name="Toyoda A."/>
            <person name="Takaki Y."/>
            <person name="Nishi S."/>
            <person name="Hori S."/>
            <person name="Arai W."/>
            <person name="Tsubouchi T."/>
            <person name="Morono Y."/>
            <person name="Uchiyama I."/>
            <person name="Ito T."/>
            <person name="Fujiyama A."/>
            <person name="Inagaki F."/>
            <person name="Takami H."/>
        </authorList>
    </citation>
    <scope>NUCLEOTIDE SEQUENCE</scope>
    <source>
        <strain evidence="1">Expedition CK06-06</strain>
    </source>
</reference>
<gene>
    <name evidence="1" type="ORF">S06H3_23727</name>
</gene>
<sequence>MNNINVTSAQTGGRFCALHIKSTVSAGGGSAHYGLAFHAEGIVSGTPASHIAAASSRLTITGGTAEGWYYTGFKAYLKQTAGTLTGAGAVSALNLGLQVTGTFDDYALCWIYLEDNGAQHVDATFRA</sequence>
<comment type="caution">
    <text evidence="1">The sequence shown here is derived from an EMBL/GenBank/DDBJ whole genome shotgun (WGS) entry which is preliminary data.</text>
</comment>
<name>X1M5Y4_9ZZZZ</name>
<protein>
    <submittedName>
        <fullName evidence="1">Uncharacterized protein</fullName>
    </submittedName>
</protein>
<dbReference type="EMBL" id="BARV01012970">
    <property type="protein sequence ID" value="GAI10085.1"/>
    <property type="molecule type" value="Genomic_DNA"/>
</dbReference>